<comment type="caution">
    <text evidence="1">The sequence shown here is derived from an EMBL/GenBank/DDBJ whole genome shotgun (WGS) entry which is preliminary data.</text>
</comment>
<name>A0A928UW65_9SPHI</name>
<reference evidence="1" key="1">
    <citation type="submission" date="2018-02" db="EMBL/GenBank/DDBJ databases">
        <authorList>
            <person name="Vasarhelyi B.M."/>
            <person name="Deshmukh S."/>
            <person name="Balint B."/>
            <person name="Kukolya J."/>
        </authorList>
    </citation>
    <scope>NUCLEOTIDE SEQUENCE</scope>
    <source>
        <strain evidence="1">KB22</strain>
    </source>
</reference>
<proteinExistence type="predicted"/>
<accession>A0A928UW65</accession>
<keyword evidence="2" id="KW-1185">Reference proteome</keyword>
<dbReference type="Proteomes" id="UP000616201">
    <property type="component" value="Unassembled WGS sequence"/>
</dbReference>
<organism evidence="1 2">
    <name type="scientific">Sphingobacterium hungaricum</name>
    <dbReference type="NCBI Taxonomy" id="2082723"/>
    <lineage>
        <taxon>Bacteria</taxon>
        <taxon>Pseudomonadati</taxon>
        <taxon>Bacteroidota</taxon>
        <taxon>Sphingobacteriia</taxon>
        <taxon>Sphingobacteriales</taxon>
        <taxon>Sphingobacteriaceae</taxon>
        <taxon>Sphingobacterium</taxon>
    </lineage>
</organism>
<dbReference type="EMBL" id="PRDK01000006">
    <property type="protein sequence ID" value="MBE8714355.1"/>
    <property type="molecule type" value="Genomic_DNA"/>
</dbReference>
<dbReference type="AlphaFoldDB" id="A0A928UW65"/>
<sequence>MNNATALLLICLSSTFNISCNDAVIIETQSADSVVVELTADVQNLPKTSASTKSTITDIALPDLDSGGVPEAEFPKSFVPLNKPLDASFDRVIFN</sequence>
<dbReference type="RefSeq" id="WP_196936398.1">
    <property type="nucleotide sequence ID" value="NZ_MU158698.1"/>
</dbReference>
<evidence type="ECO:0000313" key="2">
    <source>
        <dbReference type="Proteomes" id="UP000616201"/>
    </source>
</evidence>
<evidence type="ECO:0000313" key="1">
    <source>
        <dbReference type="EMBL" id="MBE8714355.1"/>
    </source>
</evidence>
<protein>
    <submittedName>
        <fullName evidence="1">Uncharacterized protein</fullName>
    </submittedName>
</protein>
<gene>
    <name evidence="1" type="ORF">C4F49_11735</name>
</gene>